<dbReference type="GO" id="GO:0019867">
    <property type="term" value="C:outer membrane"/>
    <property type="evidence" value="ECO:0007669"/>
    <property type="project" value="InterPro"/>
</dbReference>
<dbReference type="InterPro" id="IPR036709">
    <property type="entry name" value="Autotransporte_beta_dom_sf"/>
</dbReference>
<dbReference type="OrthoDB" id="7416455at2"/>
<keyword evidence="3" id="KW-1185">Reference proteome</keyword>
<dbReference type="InterPro" id="IPR012332">
    <property type="entry name" value="Autotransporter_pectin_lyase_C"/>
</dbReference>
<dbReference type="NCBIfam" id="TIGR01414">
    <property type="entry name" value="autotrans_barl"/>
    <property type="match status" value="1"/>
</dbReference>
<dbReference type="InterPro" id="IPR005546">
    <property type="entry name" value="Autotransporte_beta"/>
</dbReference>
<evidence type="ECO:0000313" key="2">
    <source>
        <dbReference type="EMBL" id="MXO97980.1"/>
    </source>
</evidence>
<dbReference type="SUPFAM" id="SSF103515">
    <property type="entry name" value="Autotransporter"/>
    <property type="match status" value="1"/>
</dbReference>
<dbReference type="Gene3D" id="2.40.128.130">
    <property type="entry name" value="Autotransporter beta-domain"/>
    <property type="match status" value="1"/>
</dbReference>
<gene>
    <name evidence="2" type="ORF">GRI97_03120</name>
</gene>
<evidence type="ECO:0000313" key="3">
    <source>
        <dbReference type="Proteomes" id="UP000469430"/>
    </source>
</evidence>
<dbReference type="InterPro" id="IPR006315">
    <property type="entry name" value="OM_autotransptr_brl_dom"/>
</dbReference>
<feature type="domain" description="Autotransporter" evidence="1">
    <location>
        <begin position="1871"/>
        <end position="2143"/>
    </location>
</feature>
<dbReference type="SMART" id="SM00869">
    <property type="entry name" value="Autotransporter"/>
    <property type="match status" value="1"/>
</dbReference>
<comment type="caution">
    <text evidence="2">The sequence shown here is derived from an EMBL/GenBank/DDBJ whole genome shotgun (WGS) entry which is preliminary data.</text>
</comment>
<dbReference type="PROSITE" id="PS51208">
    <property type="entry name" value="AUTOTRANSPORTER"/>
    <property type="match status" value="1"/>
</dbReference>
<dbReference type="RefSeq" id="WP_161389657.1">
    <property type="nucleotide sequence ID" value="NZ_JBHSCP010000001.1"/>
</dbReference>
<sequence>MFEAAMGRVFHQVDMQDDVLDLAPFLMPRDMPLRSGFQVGTAMAAAMLVALVHPQAARAQAVDACGALDTSGHVTCSGDGNPYDDGITYQAPAAGDAFVDLSVVLADDFAMAVPAGLAAPAIDLAANGSASLTLDAEFGASIVSEVHGSPALRARSAAGDVLINAPSVTTHGDDARAIDARSLEGGTVHVIADGPVATTGLRSRGITAISTGGDVGISAGDVGTTGDYADGIIAMGDNVELLIGGDVRTQGSAAYGAYVRAQNGTAHVRVDGSVSTAGNGAKGIDAQATDGVSVIGSGTVATQGYIGTAVIARTDNGDALVDLARVSAEGPGASAVHAQSNTGNATIRVDQALSVSDHFATLDVHGGQSAHVEVADWVAAYGERAVAINVYSYGTVSAAVQDVLAVGNGATAIDAQGYSVELAIGGTIHAQSDDGDATGAAVTVKAGNSYYGASSANVTIVNDGVISAAGQGMGALRVDSAGSVEISGNGSVTTAGNQAAAVHIDALGDVSIALGNVETGGAFSDGIAAKAAGDVRLSIGSARVGGVRSNAINISALGDITAQIGDVEAGHLASTGMILDARNIQLSLAGDLSADRAFGHRSRGAGARLSAIEHTDASLGSVSVVGEEGIGVSIVSQTLDLDFGTLSVTGEFMAGIQADISDNAAVSGRSLFAGGKGSRGLKVISNNHLDVDIDTVSVSGETVQGVEAIARTASIIMNEGSLKGNGNTILDVTSFLQSAIQVGNMDVWGDNSRAVMAVAGGGIDLGLNGNITSSGLQSPVSDGVDEDDRSNRAWGVVTARSLFEDVAITNSGKLVASGNFNGGITAIGRDIFISGPGSVTTHGYGATAIYAGGGFGPTRAETGSADISMAEVNTSGENAVAVHARAVGHVVIDVDSITVTGDYSHAVLVDAVGGADIRVGNLAALGYDGRGVDLLGQGAGRFSVDIDRLIVAGGAGVMAVAPEGDVDIRVGELMQSGDTFQSAVYAAGRAVTVGLGELRTQGSNLTAEPLTAVLALGTESVDIEVHTLDARQSGRDGLAAAAVGTASVTITDGGSINTGGNAIALSAGRSGRVVNGGSISTFGHYARGIVAQSAGSLDIIGGNISTQGHYSNGITALALDSLAITSTVIVTEGVASNAIDAGSGGDIRISVGDLNVSGYGSQAVRAEAGGDIAIDIGGVVLGSAHQPLYDAVPVGDGGRLSDVSRGTITANAMGSASVTHNGAIITTGIREGGMSVRGEQGVTVSGNGSVSTRGTNATGVYAAANAGLASVEIGDVRTRGRDAFGVLVRSYGAGEATVDSVTTRGQGSHGVVVEGAMFASAKAGTVVTRGDNANGVVAHSYGDAYAAAESITVTGEGAIGLDVASYGSGDVEAVVGTVRAHHGRGVGAYASNGSATITAGRVIQSGPTGAEGILALGTTGAAITFGSVSSNGAADNDAGFTAAVAGGSTTGDVTIRGDRVSTRGDGRHGVVGRSDSGAIVAQVASVTTIGEASAFHLDTAGDVSLTTQRAISDGAESTVFLRGDDVNVVAGGIHANGAEGATALRVLASGDADVRVQLVQANGADRTGVLLAADGFAALTVDADGGILAGGDAVVLNADAGSSLRNDGTIMGGSGFALRAYGGAVSVDNRGLIAGALALTEGADLITNTGVLQLTAGTDLGAGNDRIVNNGAVILAGDVDFGAGNDSLVNNGVLVLGSSGMSTFAVAPMARTLIGLESFGNTALIDLRDDIVGDVLTISGSFAGSGNSTLGLDVAFGQQVAADRLVIGGAATGSTTIALSISGTPQLGLGPVLVQTGAGSSADAFALDPEAAVAGLIEHGLVFDAGNGRFTLATAPSATAYRLLNLTEAAQSLWLTTADTITAQLDSMRQAGSAKPGLWYAMHHSGMRRHEAGSFDAFGFEQQADIGYRQNVTGGQFGFDSGGDGFGFGVTAGYAKSSVNFLAGPERLDIESWNIGAYARYVGDLLFANALVKYDFYDIDSNLGTAGKAATDGKGYGAQGEAGLRFVAGGLSIEPVVGLSWQHVEADALVLPLRIDFDDREGGRASAGLRLVGTQTLGSDGDTQLRYYLRGDVVQPFAGSGITGFSDASDNVAFLDERIGTYGSARLGLSFTQGALTGFVEGEGRFSSEYRGGGGRVGLRIGF</sequence>
<protein>
    <submittedName>
        <fullName evidence="2">Autotransporter outer membrane beta-barrel domain-containing protein</fullName>
    </submittedName>
</protein>
<evidence type="ECO:0000259" key="1">
    <source>
        <dbReference type="PROSITE" id="PS51208"/>
    </source>
</evidence>
<proteinExistence type="predicted"/>
<dbReference type="Gene3D" id="2.160.20.20">
    <property type="match status" value="2"/>
</dbReference>
<reference evidence="2 3" key="1">
    <citation type="submission" date="2019-12" db="EMBL/GenBank/DDBJ databases">
        <title>Genomic-based taxomic classification of the family Erythrobacteraceae.</title>
        <authorList>
            <person name="Xu L."/>
        </authorList>
    </citation>
    <scope>NUCLEOTIDE SEQUENCE [LARGE SCALE GENOMIC DNA]</scope>
    <source>
        <strain evidence="2 3">S36</strain>
    </source>
</reference>
<name>A0A6I4TS68_9SPHN</name>
<accession>A0A6I4TS68</accession>
<dbReference type="Proteomes" id="UP000469430">
    <property type="component" value="Unassembled WGS sequence"/>
</dbReference>
<dbReference type="EMBL" id="WTYJ01000001">
    <property type="protein sequence ID" value="MXO97980.1"/>
    <property type="molecule type" value="Genomic_DNA"/>
</dbReference>
<organism evidence="2 3">
    <name type="scientific">Croceibacterium xixiisoli</name>
    <dbReference type="NCBI Taxonomy" id="1476466"/>
    <lineage>
        <taxon>Bacteria</taxon>
        <taxon>Pseudomonadati</taxon>
        <taxon>Pseudomonadota</taxon>
        <taxon>Alphaproteobacteria</taxon>
        <taxon>Sphingomonadales</taxon>
        <taxon>Erythrobacteraceae</taxon>
        <taxon>Croceibacterium</taxon>
    </lineage>
</organism>